<dbReference type="PANTHER" id="PTHR42988">
    <property type="entry name" value="PHOSPHOHYDROLASE"/>
    <property type="match status" value="1"/>
</dbReference>
<comment type="caution">
    <text evidence="6">The sequence shown here is derived from an EMBL/GenBank/DDBJ whole genome shotgun (WGS) entry which is preliminary data.</text>
</comment>
<dbReference type="EMBL" id="JBHSRS010000012">
    <property type="protein sequence ID" value="MFC6280397.1"/>
    <property type="molecule type" value="Genomic_DNA"/>
</dbReference>
<gene>
    <name evidence="6" type="ORF">ACFQND_04030</name>
</gene>
<reference evidence="7" key="1">
    <citation type="journal article" date="2019" name="Int. J. Syst. Evol. Microbiol.">
        <title>The Global Catalogue of Microorganisms (GCM) 10K type strain sequencing project: providing services to taxonomists for standard genome sequencing and annotation.</title>
        <authorList>
            <consortium name="The Broad Institute Genomics Platform"/>
            <consortium name="The Broad Institute Genome Sequencing Center for Infectious Disease"/>
            <person name="Wu L."/>
            <person name="Ma J."/>
        </authorList>
    </citation>
    <scope>NUCLEOTIDE SEQUENCE [LARGE SCALE GENOMIC DNA]</scope>
    <source>
        <strain evidence="7">CCUG 39402</strain>
    </source>
</reference>
<dbReference type="Proteomes" id="UP001596270">
    <property type="component" value="Unassembled WGS sequence"/>
</dbReference>
<comment type="similarity">
    <text evidence="4">Belongs to the cyclic nucleotide phosphodiesterase class-III family.</text>
</comment>
<protein>
    <submittedName>
        <fullName evidence="6">Metallophosphoesterase family protein</fullName>
        <ecNumber evidence="6">3.1.-.-</ecNumber>
    </submittedName>
</protein>
<evidence type="ECO:0000256" key="3">
    <source>
        <dbReference type="ARBA" id="ARBA00023004"/>
    </source>
</evidence>
<dbReference type="RefSeq" id="WP_377412404.1">
    <property type="nucleotide sequence ID" value="NZ_JBHSRS010000012.1"/>
</dbReference>
<dbReference type="InterPro" id="IPR004843">
    <property type="entry name" value="Calcineurin-like_PHP"/>
</dbReference>
<dbReference type="SUPFAM" id="SSF56300">
    <property type="entry name" value="Metallo-dependent phosphatases"/>
    <property type="match status" value="1"/>
</dbReference>
<dbReference type="EC" id="3.1.-.-" evidence="6"/>
<evidence type="ECO:0000259" key="5">
    <source>
        <dbReference type="Pfam" id="PF00149"/>
    </source>
</evidence>
<feature type="domain" description="Calcineurin-like phosphoesterase" evidence="5">
    <location>
        <begin position="4"/>
        <end position="191"/>
    </location>
</feature>
<keyword evidence="2 6" id="KW-0378">Hydrolase</keyword>
<dbReference type="GO" id="GO:0016787">
    <property type="term" value="F:hydrolase activity"/>
    <property type="evidence" value="ECO:0007669"/>
    <property type="project" value="UniProtKB-KW"/>
</dbReference>
<name>A0ABW1TUK0_9BURK</name>
<organism evidence="6 7">
    <name type="scientific">Polaromonas aquatica</name>
    <dbReference type="NCBI Taxonomy" id="332657"/>
    <lineage>
        <taxon>Bacteria</taxon>
        <taxon>Pseudomonadati</taxon>
        <taxon>Pseudomonadota</taxon>
        <taxon>Betaproteobacteria</taxon>
        <taxon>Burkholderiales</taxon>
        <taxon>Comamonadaceae</taxon>
        <taxon>Polaromonas</taxon>
    </lineage>
</organism>
<evidence type="ECO:0000256" key="1">
    <source>
        <dbReference type="ARBA" id="ARBA00022723"/>
    </source>
</evidence>
<dbReference type="InterPro" id="IPR029052">
    <property type="entry name" value="Metallo-depent_PP-like"/>
</dbReference>
<sequence length="270" mass="29887">MTVVLQVSDTHFGTEQPFAMAALERLCGDLQPDLLLVTGDITQRAGADEFTRARAFFDKLGVAARLVLPGNHDIPLFDLFTRVFKPYERYARAFGTALEGEFERDDLLVIALNTTRRYRHKHGEISRAQIDRVAERLARAGSQQLRLVAVHQPLAVTTDADVDNLVRGHEHAMRRWAEAGVDAVVGGHIHLPYVLPLRERWPELPHPVWAVQAGTAVSSRVRAGIANSVNVIRVAPVRSAVVERWDVDETAGVFRQVLSTAIAGGRSVEP</sequence>
<evidence type="ECO:0000256" key="2">
    <source>
        <dbReference type="ARBA" id="ARBA00022801"/>
    </source>
</evidence>
<dbReference type="Gene3D" id="3.60.21.10">
    <property type="match status" value="1"/>
</dbReference>
<dbReference type="PANTHER" id="PTHR42988:SF2">
    <property type="entry name" value="CYCLIC NUCLEOTIDE PHOSPHODIESTERASE CBUA0032-RELATED"/>
    <property type="match status" value="1"/>
</dbReference>
<dbReference type="Pfam" id="PF00149">
    <property type="entry name" value="Metallophos"/>
    <property type="match status" value="1"/>
</dbReference>
<evidence type="ECO:0000313" key="7">
    <source>
        <dbReference type="Proteomes" id="UP001596270"/>
    </source>
</evidence>
<accession>A0ABW1TUK0</accession>
<dbReference type="InterPro" id="IPR050884">
    <property type="entry name" value="CNP_phosphodiesterase-III"/>
</dbReference>
<keyword evidence="1" id="KW-0479">Metal-binding</keyword>
<keyword evidence="7" id="KW-1185">Reference proteome</keyword>
<evidence type="ECO:0000313" key="6">
    <source>
        <dbReference type="EMBL" id="MFC6280397.1"/>
    </source>
</evidence>
<proteinExistence type="inferred from homology"/>
<evidence type="ECO:0000256" key="4">
    <source>
        <dbReference type="ARBA" id="ARBA00025742"/>
    </source>
</evidence>
<keyword evidence="3" id="KW-0408">Iron</keyword>